<name>A0A6I3LQL8_9FLAO</name>
<keyword evidence="1" id="KW-0472">Membrane</keyword>
<dbReference type="EMBL" id="WMJX01000016">
    <property type="protein sequence ID" value="MTG98245.1"/>
    <property type="molecule type" value="Genomic_DNA"/>
</dbReference>
<feature type="transmembrane region" description="Helical" evidence="1">
    <location>
        <begin position="54"/>
        <end position="76"/>
    </location>
</feature>
<dbReference type="Proteomes" id="UP000438760">
    <property type="component" value="Unassembled WGS sequence"/>
</dbReference>
<dbReference type="AlphaFoldDB" id="A0A6I3LQL8"/>
<evidence type="ECO:0008006" key="4">
    <source>
        <dbReference type="Google" id="ProtNLM"/>
    </source>
</evidence>
<proteinExistence type="predicted"/>
<reference evidence="2 3" key="1">
    <citation type="submission" date="2019-11" db="EMBL/GenBank/DDBJ databases">
        <title>Genome of Strain BIT-d1.</title>
        <authorList>
            <person name="Yang Y."/>
        </authorList>
    </citation>
    <scope>NUCLEOTIDE SEQUENCE [LARGE SCALE GENOMIC DNA]</scope>
    <source>
        <strain evidence="2 3">BIT-d1</strain>
    </source>
</reference>
<evidence type="ECO:0000256" key="1">
    <source>
        <dbReference type="SAM" id="Phobius"/>
    </source>
</evidence>
<evidence type="ECO:0000313" key="3">
    <source>
        <dbReference type="Proteomes" id="UP000438760"/>
    </source>
</evidence>
<keyword evidence="1" id="KW-1133">Transmembrane helix</keyword>
<keyword evidence="1" id="KW-0812">Transmembrane</keyword>
<feature type="transmembrane region" description="Helical" evidence="1">
    <location>
        <begin position="21"/>
        <end position="48"/>
    </location>
</feature>
<organism evidence="2 3">
    <name type="scientific">Myroides albus</name>
    <dbReference type="NCBI Taxonomy" id="2562892"/>
    <lineage>
        <taxon>Bacteria</taxon>
        <taxon>Pseudomonadati</taxon>
        <taxon>Bacteroidota</taxon>
        <taxon>Flavobacteriia</taxon>
        <taxon>Flavobacteriales</taxon>
        <taxon>Flavobacteriaceae</taxon>
        <taxon>Myroides</taxon>
    </lineage>
</organism>
<evidence type="ECO:0000313" key="2">
    <source>
        <dbReference type="EMBL" id="MTG98245.1"/>
    </source>
</evidence>
<accession>A0A6I3LQL8</accession>
<gene>
    <name evidence="2" type="ORF">GJV76_08895</name>
</gene>
<comment type="caution">
    <text evidence="2">The sequence shown here is derived from an EMBL/GenBank/DDBJ whole genome shotgun (WGS) entry which is preliminary data.</text>
</comment>
<dbReference type="OrthoDB" id="1376449at2"/>
<protein>
    <recommendedName>
        <fullName evidence="4">DUF304 domain-containing protein</fullName>
    </recommendedName>
</protein>
<keyword evidence="3" id="KW-1185">Reference proteome</keyword>
<sequence>MSTQYQINERQLLLRVKKAPLAIRIILYVIAIAGILLPIIATVSAILLPTTTMSIVNIIVMTALLFISLFIFRLAIWNTKGEEEFYFADDHVYYQANYGWFKDKRKRYNLTDKAISFEIRSIGSSDDHKGVLLMQSGTKLFGSAVKVPVEDLKIIIAHIKQYYK</sequence>
<dbReference type="RefSeq" id="WP_155092275.1">
    <property type="nucleotide sequence ID" value="NZ_CP102754.1"/>
</dbReference>